<feature type="region of interest" description="Disordered" evidence="1">
    <location>
        <begin position="1"/>
        <end position="41"/>
    </location>
</feature>
<dbReference type="EMBL" id="CM007386">
    <property type="protein sequence ID" value="ONK66988.1"/>
    <property type="molecule type" value="Genomic_DNA"/>
</dbReference>
<sequence>MRPRRKEQEPSLESQLRLAQRRGSRRLKLCDKGGSSESRRKRRALVEQEIYGQMEHIPTKYYKLLGEVASLRASRGVKSEQAARTPVLRTFEVDGIRRDLEESNRKVKRLDEALRERDHTIAQVEVKKKAAMNTRCQMDEEYAELVKI</sequence>
<proteinExistence type="predicted"/>
<evidence type="ECO:0000313" key="2">
    <source>
        <dbReference type="EMBL" id="ONK66988.1"/>
    </source>
</evidence>
<keyword evidence="3" id="KW-1185">Reference proteome</keyword>
<protein>
    <submittedName>
        <fullName evidence="2">Uncharacterized protein</fullName>
    </submittedName>
</protein>
<evidence type="ECO:0000313" key="3">
    <source>
        <dbReference type="Proteomes" id="UP000243459"/>
    </source>
</evidence>
<gene>
    <name evidence="2" type="ORF">A4U43_C06F14300</name>
</gene>
<reference evidence="3" key="1">
    <citation type="journal article" date="2017" name="Nat. Commun.">
        <title>The asparagus genome sheds light on the origin and evolution of a young Y chromosome.</title>
        <authorList>
            <person name="Harkess A."/>
            <person name="Zhou J."/>
            <person name="Xu C."/>
            <person name="Bowers J.E."/>
            <person name="Van der Hulst R."/>
            <person name="Ayyampalayam S."/>
            <person name="Mercati F."/>
            <person name="Riccardi P."/>
            <person name="McKain M.R."/>
            <person name="Kakrana A."/>
            <person name="Tang H."/>
            <person name="Ray J."/>
            <person name="Groenendijk J."/>
            <person name="Arikit S."/>
            <person name="Mathioni S.M."/>
            <person name="Nakano M."/>
            <person name="Shan H."/>
            <person name="Telgmann-Rauber A."/>
            <person name="Kanno A."/>
            <person name="Yue Z."/>
            <person name="Chen H."/>
            <person name="Li W."/>
            <person name="Chen Y."/>
            <person name="Xu X."/>
            <person name="Zhang Y."/>
            <person name="Luo S."/>
            <person name="Chen H."/>
            <person name="Gao J."/>
            <person name="Mao Z."/>
            <person name="Pires J.C."/>
            <person name="Luo M."/>
            <person name="Kudrna D."/>
            <person name="Wing R.A."/>
            <person name="Meyers B.C."/>
            <person name="Yi K."/>
            <person name="Kong H."/>
            <person name="Lavrijsen P."/>
            <person name="Sunseri F."/>
            <person name="Falavigna A."/>
            <person name="Ye Y."/>
            <person name="Leebens-Mack J.H."/>
            <person name="Chen G."/>
        </authorList>
    </citation>
    <scope>NUCLEOTIDE SEQUENCE [LARGE SCALE GENOMIC DNA]</scope>
    <source>
        <strain evidence="3">cv. DH0086</strain>
    </source>
</reference>
<dbReference type="AlphaFoldDB" id="A0A5P1ELV5"/>
<name>A0A5P1ELV5_ASPOF</name>
<dbReference type="Proteomes" id="UP000243459">
    <property type="component" value="Chromosome 6"/>
</dbReference>
<evidence type="ECO:0000256" key="1">
    <source>
        <dbReference type="SAM" id="MobiDB-lite"/>
    </source>
</evidence>
<organism evidence="2 3">
    <name type="scientific">Asparagus officinalis</name>
    <name type="common">Garden asparagus</name>
    <dbReference type="NCBI Taxonomy" id="4686"/>
    <lineage>
        <taxon>Eukaryota</taxon>
        <taxon>Viridiplantae</taxon>
        <taxon>Streptophyta</taxon>
        <taxon>Embryophyta</taxon>
        <taxon>Tracheophyta</taxon>
        <taxon>Spermatophyta</taxon>
        <taxon>Magnoliopsida</taxon>
        <taxon>Liliopsida</taxon>
        <taxon>Asparagales</taxon>
        <taxon>Asparagaceae</taxon>
        <taxon>Asparagoideae</taxon>
        <taxon>Asparagus</taxon>
    </lineage>
</organism>
<dbReference type="Gramene" id="ONK66988">
    <property type="protein sequence ID" value="ONK66988"/>
    <property type="gene ID" value="A4U43_C06F14300"/>
</dbReference>
<accession>A0A5P1ELV5</accession>